<feature type="transmembrane region" description="Helical" evidence="2">
    <location>
        <begin position="262"/>
        <end position="282"/>
    </location>
</feature>
<evidence type="ECO:0000313" key="4">
    <source>
        <dbReference type="EMBL" id="CAJ1400997.1"/>
    </source>
</evidence>
<accession>A0AA36J7E5</accession>
<feature type="transmembrane region" description="Helical" evidence="2">
    <location>
        <begin position="369"/>
        <end position="393"/>
    </location>
</feature>
<proteinExistence type="predicted"/>
<dbReference type="Proteomes" id="UP001178507">
    <property type="component" value="Unassembled WGS sequence"/>
</dbReference>
<keyword evidence="2" id="KW-0812">Transmembrane</keyword>
<feature type="region of interest" description="Disordered" evidence="1">
    <location>
        <begin position="536"/>
        <end position="555"/>
    </location>
</feature>
<name>A0AA36J7E5_9DINO</name>
<evidence type="ECO:0000313" key="5">
    <source>
        <dbReference type="Proteomes" id="UP001178507"/>
    </source>
</evidence>
<dbReference type="EMBL" id="CAUJNA010003394">
    <property type="protein sequence ID" value="CAJ1400997.1"/>
    <property type="molecule type" value="Genomic_DNA"/>
</dbReference>
<evidence type="ECO:0000256" key="2">
    <source>
        <dbReference type="SAM" id="Phobius"/>
    </source>
</evidence>
<gene>
    <name evidence="4" type="ORF">EVOR1521_LOCUS24225</name>
</gene>
<keyword evidence="2" id="KW-0472">Membrane</keyword>
<dbReference type="AlphaFoldDB" id="A0AA36J7E5"/>
<feature type="chain" id="PRO_5041263293" evidence="3">
    <location>
        <begin position="16"/>
        <end position="599"/>
    </location>
</feature>
<organism evidence="4 5">
    <name type="scientific">Effrenium voratum</name>
    <dbReference type="NCBI Taxonomy" id="2562239"/>
    <lineage>
        <taxon>Eukaryota</taxon>
        <taxon>Sar</taxon>
        <taxon>Alveolata</taxon>
        <taxon>Dinophyceae</taxon>
        <taxon>Suessiales</taxon>
        <taxon>Symbiodiniaceae</taxon>
        <taxon>Effrenium</taxon>
    </lineage>
</organism>
<keyword evidence="5" id="KW-1185">Reference proteome</keyword>
<keyword evidence="3" id="KW-0732">Signal</keyword>
<feature type="signal peptide" evidence="3">
    <location>
        <begin position="1"/>
        <end position="15"/>
    </location>
</feature>
<feature type="transmembrane region" description="Helical" evidence="2">
    <location>
        <begin position="405"/>
        <end position="432"/>
    </location>
</feature>
<reference evidence="4" key="1">
    <citation type="submission" date="2023-08" db="EMBL/GenBank/DDBJ databases">
        <authorList>
            <person name="Chen Y."/>
            <person name="Shah S."/>
            <person name="Dougan E. K."/>
            <person name="Thang M."/>
            <person name="Chan C."/>
        </authorList>
    </citation>
    <scope>NUCLEOTIDE SEQUENCE</scope>
</reference>
<keyword evidence="2" id="KW-1133">Transmembrane helix</keyword>
<evidence type="ECO:0000256" key="3">
    <source>
        <dbReference type="SAM" id="SignalP"/>
    </source>
</evidence>
<comment type="caution">
    <text evidence="4">The sequence shown here is derived from an EMBL/GenBank/DDBJ whole genome shotgun (WGS) entry which is preliminary data.</text>
</comment>
<protein>
    <submittedName>
        <fullName evidence="4">Uncharacterized protein</fullName>
    </submittedName>
</protein>
<evidence type="ECO:0000256" key="1">
    <source>
        <dbReference type="SAM" id="MobiDB-lite"/>
    </source>
</evidence>
<sequence>MRRFLALQWLLLCSAADVQVVDMYRALKKPSGGEEGDQRLENNNLADILGVLRYLHQEVVVEHAVGDPERTERKYGIDAIARYRVTLKNPTKLDASSSIMGFSPKFSAFDYGIATNPDTLKELAEVGDFVGIQKKDPFVDASMAVSYPYYWFSLPGKCPNLPWTCLKGSNHADCTHTDEEVGVLPVSCKDVGCAGKSDEEAAQCKADFETPETLQDCCLKYTGPSFSNKLRKAGEWEGMAIHSRLFEPAGYEGVFIMGTKVAVMYAFCSVFACVLQAISANVKWHSLRMMLGAVTMMKLETSLIYTRMDTGASMLCNFPGSGKLKLGRCDELSEGITLQDAADEWCAPLVVSIFPNPCFGFRMAYFMGLANLFAIAVNVIAICVCLFLVVQYIEGTLHKGMYRTWALIIHLISTAVLLGAFLAYILVAINALDDVGGVQVAVMVMSNGTGVSIGVWIMGAGLIFQFLAAALLGCVKLGEEETSEDREIRKWMKEQNKWEMNPGYGTWDQSGSYTGQSAYGAGMHQQPEGQFQQYPQFQQPPAADGQFQQYPAADGQFQQYPAADGQFRQYPAADGQFQQYPAAAGQYPQMQGAAQASAS</sequence>